<name>A0A839F1Y3_9GAMM</name>
<dbReference type="PANTHER" id="PTHR40841:SF2">
    <property type="entry name" value="SIDEROPHORE-DEGRADING ESTERASE (EUROFUNG)"/>
    <property type="match status" value="1"/>
</dbReference>
<evidence type="ECO:0000313" key="6">
    <source>
        <dbReference type="Proteomes" id="UP000550401"/>
    </source>
</evidence>
<evidence type="ECO:0000313" key="5">
    <source>
        <dbReference type="EMBL" id="MBA8888596.1"/>
    </source>
</evidence>
<feature type="compositionally biased region" description="Basic and acidic residues" evidence="3">
    <location>
        <begin position="112"/>
        <end position="132"/>
    </location>
</feature>
<evidence type="ECO:0000256" key="1">
    <source>
        <dbReference type="ARBA" id="ARBA00005622"/>
    </source>
</evidence>
<evidence type="ECO:0000256" key="4">
    <source>
        <dbReference type="SAM" id="SignalP"/>
    </source>
</evidence>
<keyword evidence="4" id="KW-0732">Signal</keyword>
<evidence type="ECO:0000256" key="2">
    <source>
        <dbReference type="ARBA" id="ARBA00022801"/>
    </source>
</evidence>
<gene>
    <name evidence="5" type="ORF">FHW12_002829</name>
</gene>
<dbReference type="Gene3D" id="3.40.50.1820">
    <property type="entry name" value="alpha/beta hydrolase"/>
    <property type="match status" value="1"/>
</dbReference>
<evidence type="ECO:0000256" key="3">
    <source>
        <dbReference type="SAM" id="MobiDB-lite"/>
    </source>
</evidence>
<dbReference type="RefSeq" id="WP_310735242.1">
    <property type="nucleotide sequence ID" value="NZ_JACGXL010000004.1"/>
</dbReference>
<sequence length="297" mass="33088">MLAFVLGLASPFVVAAPKAAASPPAVELADTEVRTIASTALGRRYDILVGLPEGYAAQPGRRYPVLFVTDANYAFPLVRSIAHMVGDHGRGLEDFVLVGLGYAAGDTPQYSRRRDYTPRGDADARSDMPGRAPLHGEAEAYRRFVATEVFPLVAANYRVDMKRKILAGHSYGGLFAAHVLLTEPTMFERYVISSPSLWYDDRVVLRREREYAATHDDLPADVLLEVGSYETLDPVAHDPRYNRSKDMLRDLRLFESRLRAHRYPHLRIETKVVAGEGHLSVFPIAITRGLQWALPAR</sequence>
<keyword evidence="6" id="KW-1185">Reference proteome</keyword>
<proteinExistence type="inferred from homology"/>
<dbReference type="SUPFAM" id="SSF53474">
    <property type="entry name" value="alpha/beta-Hydrolases"/>
    <property type="match status" value="1"/>
</dbReference>
<protein>
    <recommendedName>
        <fullName evidence="7">Alpha/beta superfamily hydrolase</fullName>
    </recommendedName>
</protein>
<keyword evidence="2" id="KW-0378">Hydrolase</keyword>
<dbReference type="AlphaFoldDB" id="A0A839F1Y3"/>
<dbReference type="InterPro" id="IPR029058">
    <property type="entry name" value="AB_hydrolase_fold"/>
</dbReference>
<feature type="region of interest" description="Disordered" evidence="3">
    <location>
        <begin position="111"/>
        <end position="132"/>
    </location>
</feature>
<dbReference type="Pfam" id="PF00756">
    <property type="entry name" value="Esterase"/>
    <property type="match status" value="1"/>
</dbReference>
<dbReference type="PANTHER" id="PTHR40841">
    <property type="entry name" value="SIDEROPHORE TRIACETYLFUSARININE C ESTERASE"/>
    <property type="match status" value="1"/>
</dbReference>
<dbReference type="GO" id="GO:0016788">
    <property type="term" value="F:hydrolase activity, acting on ester bonds"/>
    <property type="evidence" value="ECO:0007669"/>
    <property type="project" value="TreeGrafter"/>
</dbReference>
<feature type="chain" id="PRO_5032470979" description="Alpha/beta superfamily hydrolase" evidence="4">
    <location>
        <begin position="16"/>
        <end position="297"/>
    </location>
</feature>
<dbReference type="InterPro" id="IPR000801">
    <property type="entry name" value="Esterase-like"/>
</dbReference>
<organism evidence="5 6">
    <name type="scientific">Dokdonella fugitiva</name>
    <dbReference type="NCBI Taxonomy" id="328517"/>
    <lineage>
        <taxon>Bacteria</taxon>
        <taxon>Pseudomonadati</taxon>
        <taxon>Pseudomonadota</taxon>
        <taxon>Gammaproteobacteria</taxon>
        <taxon>Lysobacterales</taxon>
        <taxon>Rhodanobacteraceae</taxon>
        <taxon>Dokdonella</taxon>
    </lineage>
</organism>
<dbReference type="InterPro" id="IPR052558">
    <property type="entry name" value="Siderophore_Hydrolase_D"/>
</dbReference>
<dbReference type="EMBL" id="JACGXL010000004">
    <property type="protein sequence ID" value="MBA8888596.1"/>
    <property type="molecule type" value="Genomic_DNA"/>
</dbReference>
<reference evidence="5 6" key="1">
    <citation type="submission" date="2020-07" db="EMBL/GenBank/DDBJ databases">
        <title>Genomic Encyclopedia of Type Strains, Phase IV (KMG-V): Genome sequencing to study the core and pangenomes of soil and plant-associated prokaryotes.</title>
        <authorList>
            <person name="Whitman W."/>
        </authorList>
    </citation>
    <scope>NUCLEOTIDE SEQUENCE [LARGE SCALE GENOMIC DNA]</scope>
    <source>
        <strain evidence="5 6">RH2WT43</strain>
    </source>
</reference>
<comment type="similarity">
    <text evidence="1">Belongs to the esterase D family.</text>
</comment>
<evidence type="ECO:0008006" key="7">
    <source>
        <dbReference type="Google" id="ProtNLM"/>
    </source>
</evidence>
<accession>A0A839F1Y3</accession>
<comment type="caution">
    <text evidence="5">The sequence shown here is derived from an EMBL/GenBank/DDBJ whole genome shotgun (WGS) entry which is preliminary data.</text>
</comment>
<feature type="signal peptide" evidence="4">
    <location>
        <begin position="1"/>
        <end position="15"/>
    </location>
</feature>
<dbReference type="Proteomes" id="UP000550401">
    <property type="component" value="Unassembled WGS sequence"/>
</dbReference>